<evidence type="ECO:0000313" key="3">
    <source>
        <dbReference type="Proteomes" id="UP001227230"/>
    </source>
</evidence>
<accession>A0ABY9BP87</accession>
<proteinExistence type="predicted"/>
<dbReference type="Proteomes" id="UP001227230">
    <property type="component" value="Chromosome 3"/>
</dbReference>
<reference evidence="2 3" key="1">
    <citation type="journal article" date="2023" name="Hortic Res">
        <title>The complete reference genome for grapevine (Vitis vinifera L.) genetics and breeding.</title>
        <authorList>
            <person name="Shi X."/>
            <person name="Cao S."/>
            <person name="Wang X."/>
            <person name="Huang S."/>
            <person name="Wang Y."/>
            <person name="Liu Z."/>
            <person name="Liu W."/>
            <person name="Leng X."/>
            <person name="Peng Y."/>
            <person name="Wang N."/>
            <person name="Wang Y."/>
            <person name="Ma Z."/>
            <person name="Xu X."/>
            <person name="Zhang F."/>
            <person name="Xue H."/>
            <person name="Zhong H."/>
            <person name="Wang Y."/>
            <person name="Zhang K."/>
            <person name="Velt A."/>
            <person name="Avia K."/>
            <person name="Holtgrawe D."/>
            <person name="Grimplet J."/>
            <person name="Matus J.T."/>
            <person name="Ware D."/>
            <person name="Wu X."/>
            <person name="Wang H."/>
            <person name="Liu C."/>
            <person name="Fang Y."/>
            <person name="Rustenholz C."/>
            <person name="Cheng Z."/>
            <person name="Xiao H."/>
            <person name="Zhou Y."/>
        </authorList>
    </citation>
    <scope>NUCLEOTIDE SEQUENCE [LARGE SCALE GENOMIC DNA]</scope>
    <source>
        <strain evidence="3">cv. Pinot noir / PN40024</strain>
        <tissue evidence="2">Leaf</tissue>
    </source>
</reference>
<dbReference type="InterPro" id="IPR035967">
    <property type="entry name" value="SWAP/Surp_sf"/>
</dbReference>
<protein>
    <recommendedName>
        <fullName evidence="4">SURP motif domain-containing protein</fullName>
    </recommendedName>
</protein>
<evidence type="ECO:0008006" key="4">
    <source>
        <dbReference type="Google" id="ProtNLM"/>
    </source>
</evidence>
<dbReference type="SUPFAM" id="SSF109905">
    <property type="entry name" value="Surp module (SWAP domain)"/>
    <property type="match status" value="1"/>
</dbReference>
<organism evidence="2 3">
    <name type="scientific">Vitis vinifera</name>
    <name type="common">Grape</name>
    <dbReference type="NCBI Taxonomy" id="29760"/>
    <lineage>
        <taxon>Eukaryota</taxon>
        <taxon>Viridiplantae</taxon>
        <taxon>Streptophyta</taxon>
        <taxon>Embryophyta</taxon>
        <taxon>Tracheophyta</taxon>
        <taxon>Spermatophyta</taxon>
        <taxon>Magnoliopsida</taxon>
        <taxon>eudicotyledons</taxon>
        <taxon>Gunneridae</taxon>
        <taxon>Pentapetalae</taxon>
        <taxon>rosids</taxon>
        <taxon>Vitales</taxon>
        <taxon>Vitaceae</taxon>
        <taxon>Viteae</taxon>
        <taxon>Vitis</taxon>
    </lineage>
</organism>
<evidence type="ECO:0000256" key="1">
    <source>
        <dbReference type="SAM" id="MobiDB-lite"/>
    </source>
</evidence>
<dbReference type="Gene3D" id="1.10.10.790">
    <property type="entry name" value="Surp module"/>
    <property type="match status" value="1"/>
</dbReference>
<name>A0ABY9BP87_VITVI</name>
<evidence type="ECO:0000313" key="2">
    <source>
        <dbReference type="EMBL" id="WJZ84407.1"/>
    </source>
</evidence>
<feature type="region of interest" description="Disordered" evidence="1">
    <location>
        <begin position="65"/>
        <end position="119"/>
    </location>
</feature>
<sequence length="119" mass="13400">MCLPCVWVHIDFKCHSVEELGLRAETPIGTSFTDAHAGNVKFNFLNGSDPYRAYLQHRLFELRSQNQSSAQQIPSRLADSFAPESTPSAPPADNSETLMKHEPSSQFKPFRKVLEPPRD</sequence>
<feature type="compositionally biased region" description="Polar residues" evidence="1">
    <location>
        <begin position="65"/>
        <end position="74"/>
    </location>
</feature>
<gene>
    <name evidence="2" type="ORF">VitviT2T_004012</name>
</gene>
<keyword evidence="3" id="KW-1185">Reference proteome</keyword>
<dbReference type="EMBL" id="CP126650">
    <property type="protein sequence ID" value="WJZ84407.1"/>
    <property type="molecule type" value="Genomic_DNA"/>
</dbReference>